<evidence type="ECO:0000313" key="2">
    <source>
        <dbReference type="EMBL" id="KAL0079278.1"/>
    </source>
</evidence>
<gene>
    <name evidence="2" type="ORF">J3Q64DRAFT_1761880</name>
</gene>
<evidence type="ECO:0000313" key="3">
    <source>
        <dbReference type="Proteomes" id="UP001448207"/>
    </source>
</evidence>
<name>A0ABR3ARW0_PHYBL</name>
<sequence>MNVYVYYFIWHIYFISMPLVFIFCFFSHFSNVSLSLLVALITTVKVIHIFQIPGKTRLSND</sequence>
<feature type="transmembrane region" description="Helical" evidence="1">
    <location>
        <begin position="33"/>
        <end position="52"/>
    </location>
</feature>
<reference evidence="2 3" key="1">
    <citation type="submission" date="2024-04" db="EMBL/GenBank/DDBJ databases">
        <title>Symmetric and asymmetric DNA N6-adenine methylation regulates different biological responses in Mucorales.</title>
        <authorList>
            <consortium name="Lawrence Berkeley National Laboratory"/>
            <person name="Lax C."/>
            <person name="Mondo S.J."/>
            <person name="Osorio-Concepcion M."/>
            <person name="Muszewska A."/>
            <person name="Corrochano-Luque M."/>
            <person name="Gutierrez G."/>
            <person name="Riley R."/>
            <person name="Lipzen A."/>
            <person name="Guo J."/>
            <person name="Hundley H."/>
            <person name="Amirebrahimi M."/>
            <person name="Ng V."/>
            <person name="Lorenzo-Gutierrez D."/>
            <person name="Binder U."/>
            <person name="Yang J."/>
            <person name="Song Y."/>
            <person name="Canovas D."/>
            <person name="Navarro E."/>
            <person name="Freitag M."/>
            <person name="Gabaldon T."/>
            <person name="Grigoriev I.V."/>
            <person name="Corrochano L.M."/>
            <person name="Nicolas F.E."/>
            <person name="Garre V."/>
        </authorList>
    </citation>
    <scope>NUCLEOTIDE SEQUENCE [LARGE SCALE GENOMIC DNA]</scope>
    <source>
        <strain evidence="2 3">L51</strain>
    </source>
</reference>
<proteinExistence type="predicted"/>
<organism evidence="2 3">
    <name type="scientific">Phycomyces blakesleeanus</name>
    <dbReference type="NCBI Taxonomy" id="4837"/>
    <lineage>
        <taxon>Eukaryota</taxon>
        <taxon>Fungi</taxon>
        <taxon>Fungi incertae sedis</taxon>
        <taxon>Mucoromycota</taxon>
        <taxon>Mucoromycotina</taxon>
        <taxon>Mucoromycetes</taxon>
        <taxon>Mucorales</taxon>
        <taxon>Phycomycetaceae</taxon>
        <taxon>Phycomyces</taxon>
    </lineage>
</organism>
<keyword evidence="1" id="KW-1133">Transmembrane helix</keyword>
<keyword evidence="3" id="KW-1185">Reference proteome</keyword>
<dbReference type="Proteomes" id="UP001448207">
    <property type="component" value="Unassembled WGS sequence"/>
</dbReference>
<accession>A0ABR3ARW0</accession>
<evidence type="ECO:0000256" key="1">
    <source>
        <dbReference type="SAM" id="Phobius"/>
    </source>
</evidence>
<keyword evidence="1" id="KW-0472">Membrane</keyword>
<protein>
    <submittedName>
        <fullName evidence="2">Uncharacterized protein</fullName>
    </submittedName>
</protein>
<comment type="caution">
    <text evidence="2">The sequence shown here is derived from an EMBL/GenBank/DDBJ whole genome shotgun (WGS) entry which is preliminary data.</text>
</comment>
<dbReference type="EMBL" id="JBCLYO010000022">
    <property type="protein sequence ID" value="KAL0079278.1"/>
    <property type="molecule type" value="Genomic_DNA"/>
</dbReference>
<feature type="transmembrane region" description="Helical" evidence="1">
    <location>
        <begin position="6"/>
        <end position="26"/>
    </location>
</feature>
<keyword evidence="1" id="KW-0812">Transmembrane</keyword>